<gene>
    <name evidence="1" type="ORF">B7P43_G14030</name>
</gene>
<dbReference type="EMBL" id="NEVH01005300">
    <property type="protein sequence ID" value="PNF38763.1"/>
    <property type="molecule type" value="Genomic_DNA"/>
</dbReference>
<evidence type="ECO:0000313" key="1">
    <source>
        <dbReference type="EMBL" id="PNF38763.1"/>
    </source>
</evidence>
<dbReference type="InterPro" id="IPR012337">
    <property type="entry name" value="RNaseH-like_sf"/>
</dbReference>
<dbReference type="Proteomes" id="UP000235965">
    <property type="component" value="Unassembled WGS sequence"/>
</dbReference>
<accession>A0A2J7RD52</accession>
<dbReference type="AlphaFoldDB" id="A0A2J7RD52"/>
<name>A0A2J7RD52_9NEOP</name>
<dbReference type="PANTHER" id="PTHR45913">
    <property type="entry name" value="EPM2A-INTERACTING PROTEIN 1"/>
    <property type="match status" value="1"/>
</dbReference>
<evidence type="ECO:0000313" key="2">
    <source>
        <dbReference type="Proteomes" id="UP000235965"/>
    </source>
</evidence>
<keyword evidence="2" id="KW-1185">Reference proteome</keyword>
<comment type="caution">
    <text evidence="1">The sequence shown here is derived from an EMBL/GenBank/DDBJ whole genome shotgun (WGS) entry which is preliminary data.</text>
</comment>
<dbReference type="OrthoDB" id="6623314at2759"/>
<dbReference type="SUPFAM" id="SSF53098">
    <property type="entry name" value="Ribonuclease H-like"/>
    <property type="match status" value="1"/>
</dbReference>
<sequence>DIAYFCCEIEGKMTCLICGQNMCSKRVQYETHREKYDQCKEKSREDKLRDFKAALVKQQCLFTNVKRDNEAVVKASYVIAERIAKNSKCFSESEFVKECLVKTAEIYSCWQKLKVSRHFLIAVDESADVSGVAQLAVFIRACDTDLIITEELLDIISLKNTTTGEDIFNEVYGLLEEYNLLLSKLVCVATDGAPSMGESPDKLCDDNWVQDLAFMVDIICHLNYLNVKLQGKRELVVSLYDSIKAFKLKLKLWKGQMKNGNLIHFPTCQDFKKSHSNSDFTSYVSQIKDLINDSENSFKGFKSWENDLSLFTAPFSFDVQKADSNIQMELIEMQCDSILKDKYNEIYLPSQCSKMRQFAARILAMFGSTYLCEQLFSLVKANETTHR</sequence>
<reference evidence="1 2" key="1">
    <citation type="submission" date="2017-12" db="EMBL/GenBank/DDBJ databases">
        <title>Hemimetabolous genomes reveal molecular basis of termite eusociality.</title>
        <authorList>
            <person name="Harrison M.C."/>
            <person name="Jongepier E."/>
            <person name="Robertson H.M."/>
            <person name="Arning N."/>
            <person name="Bitard-Feildel T."/>
            <person name="Chao H."/>
            <person name="Childers C.P."/>
            <person name="Dinh H."/>
            <person name="Doddapaneni H."/>
            <person name="Dugan S."/>
            <person name="Gowin J."/>
            <person name="Greiner C."/>
            <person name="Han Y."/>
            <person name="Hu H."/>
            <person name="Hughes D.S.T."/>
            <person name="Huylmans A.-K."/>
            <person name="Kemena C."/>
            <person name="Kremer L.P.M."/>
            <person name="Lee S.L."/>
            <person name="Lopez-Ezquerra A."/>
            <person name="Mallet L."/>
            <person name="Monroy-Kuhn J.M."/>
            <person name="Moser A."/>
            <person name="Murali S.C."/>
            <person name="Muzny D.M."/>
            <person name="Otani S."/>
            <person name="Piulachs M.-D."/>
            <person name="Poelchau M."/>
            <person name="Qu J."/>
            <person name="Schaub F."/>
            <person name="Wada-Katsumata A."/>
            <person name="Worley K.C."/>
            <person name="Xie Q."/>
            <person name="Ylla G."/>
            <person name="Poulsen M."/>
            <person name="Gibbs R.A."/>
            <person name="Schal C."/>
            <person name="Richards S."/>
            <person name="Belles X."/>
            <person name="Korb J."/>
            <person name="Bornberg-Bauer E."/>
        </authorList>
    </citation>
    <scope>NUCLEOTIDE SEQUENCE [LARGE SCALE GENOMIC DNA]</scope>
    <source>
        <tissue evidence="1">Whole body</tissue>
    </source>
</reference>
<feature type="non-terminal residue" evidence="1">
    <location>
        <position position="1"/>
    </location>
</feature>
<dbReference type="PANTHER" id="PTHR45913:SF5">
    <property type="entry name" value="GENERAL TRANSCRIPTION FACTOR II-I REPEAT DOMAIN-CONTAINING PROTEIN 2A-LIKE PROTEIN"/>
    <property type="match status" value="1"/>
</dbReference>
<dbReference type="STRING" id="105785.A0A2J7RD52"/>
<dbReference type="InParanoid" id="A0A2J7RD52"/>
<proteinExistence type="predicted"/>
<organism evidence="1 2">
    <name type="scientific">Cryptotermes secundus</name>
    <dbReference type="NCBI Taxonomy" id="105785"/>
    <lineage>
        <taxon>Eukaryota</taxon>
        <taxon>Metazoa</taxon>
        <taxon>Ecdysozoa</taxon>
        <taxon>Arthropoda</taxon>
        <taxon>Hexapoda</taxon>
        <taxon>Insecta</taxon>
        <taxon>Pterygota</taxon>
        <taxon>Neoptera</taxon>
        <taxon>Polyneoptera</taxon>
        <taxon>Dictyoptera</taxon>
        <taxon>Blattodea</taxon>
        <taxon>Blattoidea</taxon>
        <taxon>Termitoidae</taxon>
        <taxon>Kalotermitidae</taxon>
        <taxon>Cryptotermitinae</taxon>
        <taxon>Cryptotermes</taxon>
    </lineage>
</organism>
<protein>
    <submittedName>
        <fullName evidence="1">Uncharacterized protein</fullName>
    </submittedName>
</protein>